<gene>
    <name evidence="1" type="ORF">CEXT_214031</name>
</gene>
<dbReference type="EMBL" id="BPLR01007224">
    <property type="protein sequence ID" value="GIY15351.1"/>
    <property type="molecule type" value="Genomic_DNA"/>
</dbReference>
<name>A0AAV4R3Z1_CAEEX</name>
<organism evidence="1 2">
    <name type="scientific">Caerostris extrusa</name>
    <name type="common">Bark spider</name>
    <name type="synonym">Caerostris bankana</name>
    <dbReference type="NCBI Taxonomy" id="172846"/>
    <lineage>
        <taxon>Eukaryota</taxon>
        <taxon>Metazoa</taxon>
        <taxon>Ecdysozoa</taxon>
        <taxon>Arthropoda</taxon>
        <taxon>Chelicerata</taxon>
        <taxon>Arachnida</taxon>
        <taxon>Araneae</taxon>
        <taxon>Araneomorphae</taxon>
        <taxon>Entelegynae</taxon>
        <taxon>Araneoidea</taxon>
        <taxon>Araneidae</taxon>
        <taxon>Caerostris</taxon>
    </lineage>
</organism>
<evidence type="ECO:0000313" key="2">
    <source>
        <dbReference type="Proteomes" id="UP001054945"/>
    </source>
</evidence>
<keyword evidence="2" id="KW-1185">Reference proteome</keyword>
<evidence type="ECO:0000313" key="1">
    <source>
        <dbReference type="EMBL" id="GIY15351.1"/>
    </source>
</evidence>
<proteinExistence type="predicted"/>
<comment type="caution">
    <text evidence="1">The sequence shown here is derived from an EMBL/GenBank/DDBJ whole genome shotgun (WGS) entry which is preliminary data.</text>
</comment>
<dbReference type="AlphaFoldDB" id="A0AAV4R3Z1"/>
<reference evidence="1 2" key="1">
    <citation type="submission" date="2021-06" db="EMBL/GenBank/DDBJ databases">
        <title>Caerostris extrusa draft genome.</title>
        <authorList>
            <person name="Kono N."/>
            <person name="Arakawa K."/>
        </authorList>
    </citation>
    <scope>NUCLEOTIDE SEQUENCE [LARGE SCALE GENOMIC DNA]</scope>
</reference>
<dbReference type="Proteomes" id="UP001054945">
    <property type="component" value="Unassembled WGS sequence"/>
</dbReference>
<accession>A0AAV4R3Z1</accession>
<sequence>MWTQEVSPPCQTECGRDLIRPPGDSLAWTAGRTNRQLMSNEMQTRRQSVAVNLFEQTVCERKQLPAKALQNHARNFQLANHFLKENQLSKQVKKLDLTARCLDSEADGFRESLYPKWDLTFPLSLGVEWNTLQQMYLRTIFKKEQESQTFTR</sequence>
<protein>
    <submittedName>
        <fullName evidence="1">Uncharacterized protein</fullName>
    </submittedName>
</protein>